<dbReference type="Pfam" id="PF14604">
    <property type="entry name" value="SH3_9"/>
    <property type="match status" value="1"/>
</dbReference>
<dbReference type="AlphaFoldDB" id="A0A8C6UF61"/>
<reference evidence="5" key="1">
    <citation type="submission" date="2025-08" db="UniProtKB">
        <authorList>
            <consortium name="Ensembl"/>
        </authorList>
    </citation>
    <scope>IDENTIFICATION</scope>
</reference>
<dbReference type="CDD" id="cd11844">
    <property type="entry name" value="SH3_CAS"/>
    <property type="match status" value="1"/>
</dbReference>
<evidence type="ECO:0000259" key="4">
    <source>
        <dbReference type="PROSITE" id="PS50002"/>
    </source>
</evidence>
<dbReference type="SUPFAM" id="SSF50044">
    <property type="entry name" value="SH3-domain"/>
    <property type="match status" value="1"/>
</dbReference>
<evidence type="ECO:0000256" key="1">
    <source>
        <dbReference type="ARBA" id="ARBA00022443"/>
    </source>
</evidence>
<dbReference type="InterPro" id="IPR001452">
    <property type="entry name" value="SH3_domain"/>
</dbReference>
<dbReference type="PANTHER" id="PTHR10654">
    <property type="entry name" value="CAS SCAFFOLDING PROTEIN"/>
    <property type="match status" value="1"/>
</dbReference>
<evidence type="ECO:0000256" key="3">
    <source>
        <dbReference type="SAM" id="MobiDB-lite"/>
    </source>
</evidence>
<dbReference type="Proteomes" id="UP000694523">
    <property type="component" value="Unplaced"/>
</dbReference>
<dbReference type="GO" id="GO:0005737">
    <property type="term" value="C:cytoplasm"/>
    <property type="evidence" value="ECO:0007669"/>
    <property type="project" value="TreeGrafter"/>
</dbReference>
<dbReference type="PRINTS" id="PR00452">
    <property type="entry name" value="SH3DOMAIN"/>
</dbReference>
<evidence type="ECO:0000313" key="6">
    <source>
        <dbReference type="Proteomes" id="UP000694523"/>
    </source>
</evidence>
<dbReference type="PANTHER" id="PTHR10654:SF19">
    <property type="entry name" value="CAS SCAFFOLDING PROTEIN FAMILY MEMBER 4"/>
    <property type="match status" value="1"/>
</dbReference>
<dbReference type="FunFam" id="2.30.30.40:FF:000009">
    <property type="entry name" value="Breast cancer anti-estrogen resistance 1"/>
    <property type="match status" value="1"/>
</dbReference>
<organism evidence="5 6">
    <name type="scientific">Neogobius melanostomus</name>
    <name type="common">round goby</name>
    <dbReference type="NCBI Taxonomy" id="47308"/>
    <lineage>
        <taxon>Eukaryota</taxon>
        <taxon>Metazoa</taxon>
        <taxon>Chordata</taxon>
        <taxon>Craniata</taxon>
        <taxon>Vertebrata</taxon>
        <taxon>Euteleostomi</taxon>
        <taxon>Actinopterygii</taxon>
        <taxon>Neopterygii</taxon>
        <taxon>Teleostei</taxon>
        <taxon>Neoteleostei</taxon>
        <taxon>Acanthomorphata</taxon>
        <taxon>Gobiaria</taxon>
        <taxon>Gobiiformes</taxon>
        <taxon>Gobioidei</taxon>
        <taxon>Gobiidae</taxon>
        <taxon>Benthophilinae</taxon>
        <taxon>Neogobiini</taxon>
        <taxon>Neogobius</taxon>
    </lineage>
</organism>
<feature type="compositionally biased region" description="Polar residues" evidence="3">
    <location>
        <begin position="84"/>
        <end position="97"/>
    </location>
</feature>
<dbReference type="InterPro" id="IPR037362">
    <property type="entry name" value="CAS_fam"/>
</dbReference>
<accession>A0A8C6UF61</accession>
<dbReference type="GO" id="GO:0016477">
    <property type="term" value="P:cell migration"/>
    <property type="evidence" value="ECO:0007669"/>
    <property type="project" value="TreeGrafter"/>
</dbReference>
<dbReference type="InterPro" id="IPR036028">
    <property type="entry name" value="SH3-like_dom_sf"/>
</dbReference>
<dbReference type="Ensembl" id="ENSNMLT00000038248.1">
    <property type="protein sequence ID" value="ENSNMLP00000034341.1"/>
    <property type="gene ID" value="ENSNMLG00000021394.1"/>
</dbReference>
<name>A0A8C6UF61_9GOBI</name>
<proteinExistence type="predicted"/>
<dbReference type="Gene3D" id="2.30.30.40">
    <property type="entry name" value="SH3 Domains"/>
    <property type="match status" value="1"/>
</dbReference>
<evidence type="ECO:0000256" key="2">
    <source>
        <dbReference type="PROSITE-ProRule" id="PRU00192"/>
    </source>
</evidence>
<evidence type="ECO:0000313" key="5">
    <source>
        <dbReference type="Ensembl" id="ENSNMLP00000034341.1"/>
    </source>
</evidence>
<dbReference type="SMART" id="SM00326">
    <property type="entry name" value="SH3"/>
    <property type="match status" value="1"/>
</dbReference>
<dbReference type="PROSITE" id="PS50002">
    <property type="entry name" value="SH3"/>
    <property type="match status" value="1"/>
</dbReference>
<dbReference type="GO" id="GO:0007169">
    <property type="term" value="P:cell surface receptor protein tyrosine kinase signaling pathway"/>
    <property type="evidence" value="ECO:0007669"/>
    <property type="project" value="TreeGrafter"/>
</dbReference>
<keyword evidence="1 2" id="KW-0728">SH3 domain</keyword>
<feature type="domain" description="SH3" evidence="4">
    <location>
        <begin position="3"/>
        <end position="65"/>
    </location>
</feature>
<dbReference type="GO" id="GO:0005886">
    <property type="term" value="C:plasma membrane"/>
    <property type="evidence" value="ECO:0007669"/>
    <property type="project" value="TreeGrafter"/>
</dbReference>
<protein>
    <recommendedName>
        <fullName evidence="4">SH3 domain-containing protein</fullName>
    </recommendedName>
</protein>
<reference evidence="5" key="2">
    <citation type="submission" date="2025-09" db="UniProtKB">
        <authorList>
            <consortium name="Ensembl"/>
        </authorList>
    </citation>
    <scope>IDENTIFICATION</scope>
</reference>
<sequence length="151" mass="16739">MTQNRLNMSALYDNTAECPDELAFRKGDILTVMEQNVAGTSGWWMCSLYGRQGLAPGNRLRLLSQTTAGLSATLSPKEDKPLPSGQSPSSSTNNIYQIPSVSRSNSAVCKRTELLYKVPSTPMSVTRTPGLYPWIPEAWFRLYSCVNWQSV</sequence>
<feature type="region of interest" description="Disordered" evidence="3">
    <location>
        <begin position="72"/>
        <end position="97"/>
    </location>
</feature>
<keyword evidence="6" id="KW-1185">Reference proteome</keyword>